<protein>
    <submittedName>
        <fullName evidence="3">Reverse transcriptase</fullName>
    </submittedName>
</protein>
<dbReference type="InterPro" id="IPR000477">
    <property type="entry name" value="RT_dom"/>
</dbReference>
<evidence type="ECO:0000256" key="1">
    <source>
        <dbReference type="ARBA" id="ARBA00034120"/>
    </source>
</evidence>
<keyword evidence="3" id="KW-0695">RNA-directed DNA polymerase</keyword>
<dbReference type="Pfam" id="PF00078">
    <property type="entry name" value="RVT_1"/>
    <property type="match status" value="1"/>
</dbReference>
<sequence length="448" mass="51969">MLDQSFSPGNLVKIYHGENKKGINVAGMFLPQVLEEYKKINRMRALIRKLFLNRRIYRRSTFKGRVVKLYEMKRNYKRIKNEKIVFYMEDVSKVIGSKHFSFKVDKLPYKKNGKDVYRTGSDAASFFAEKQIQRNIKRTYSVKQADRDIIVPQLISILSDKVPKLVMKADIEAFYESIDRDLLVKKLNEKPVLSLSTRKLITKMFRKYEALSGEERGIPRGIGISAYLAELYLKTFDEEIKRIDNLIYYARYVDDIVIVVSIKSGEGEEAIKKKVGSLLDKEKLSLNQIKTEVFSCLNGNETFSFEYLGYKFNKAEAGLKVLISDKKIEKYKSRISSSIDKFKKNSIKQPKKAKKELFLRLSFLTTNTSLSNNKGNAVVGVYNTNKWITETGPLVHLDNILKGRIASLKDEKIKQKASKFSFRKGFSERRYTRFTSKDLETIVKAWKQ</sequence>
<dbReference type="NCBIfam" id="NF041747">
    <property type="entry name" value="Drt3a"/>
    <property type="match status" value="1"/>
</dbReference>
<evidence type="ECO:0000313" key="4">
    <source>
        <dbReference type="Proteomes" id="UP000662703"/>
    </source>
</evidence>
<accession>A0ABS0AKS3</accession>
<comment type="similarity">
    <text evidence="1">Belongs to the bacterial reverse transcriptase family.</text>
</comment>
<dbReference type="InterPro" id="IPR051083">
    <property type="entry name" value="GrpII_Intron_Splice-Mob/Def"/>
</dbReference>
<evidence type="ECO:0000259" key="2">
    <source>
        <dbReference type="PROSITE" id="PS50878"/>
    </source>
</evidence>
<keyword evidence="3" id="KW-0808">Transferase</keyword>
<proteinExistence type="inferred from homology"/>
<gene>
    <name evidence="3" type="ORF">Y5W_00017</name>
</gene>
<dbReference type="PANTHER" id="PTHR34047:SF8">
    <property type="entry name" value="PROTEIN YKFC"/>
    <property type="match status" value="1"/>
</dbReference>
<dbReference type="CDD" id="cd01646">
    <property type="entry name" value="RT_Bac_retron_I"/>
    <property type="match status" value="1"/>
</dbReference>
<dbReference type="Proteomes" id="UP000662703">
    <property type="component" value="Unassembled WGS sequence"/>
</dbReference>
<name>A0ABS0AKS3_9GAMM</name>
<dbReference type="GO" id="GO:0003964">
    <property type="term" value="F:RNA-directed DNA polymerase activity"/>
    <property type="evidence" value="ECO:0007669"/>
    <property type="project" value="UniProtKB-KW"/>
</dbReference>
<dbReference type="EMBL" id="ARXX01000001">
    <property type="protein sequence ID" value="MBF5054723.1"/>
    <property type="molecule type" value="Genomic_DNA"/>
</dbReference>
<dbReference type="PROSITE" id="PS50878">
    <property type="entry name" value="RT_POL"/>
    <property type="match status" value="1"/>
</dbReference>
<reference evidence="3 4" key="1">
    <citation type="submission" date="2012-09" db="EMBL/GenBank/DDBJ databases">
        <title>Genome Sequence of alkane-degrading Bacterium Alcanivorax sp. 521-1.</title>
        <authorList>
            <person name="Lai Q."/>
            <person name="Shao Z."/>
        </authorList>
    </citation>
    <scope>NUCLEOTIDE SEQUENCE [LARGE SCALE GENOMIC DNA]</scope>
    <source>
        <strain evidence="3 4">521-1</strain>
    </source>
</reference>
<dbReference type="PANTHER" id="PTHR34047">
    <property type="entry name" value="NUCLEAR INTRON MATURASE 1, MITOCHONDRIAL-RELATED"/>
    <property type="match status" value="1"/>
</dbReference>
<organism evidence="3 4">
    <name type="scientific">Alloalcanivorax profundimaris</name>
    <dbReference type="NCBI Taxonomy" id="2735259"/>
    <lineage>
        <taxon>Bacteria</taxon>
        <taxon>Pseudomonadati</taxon>
        <taxon>Pseudomonadota</taxon>
        <taxon>Gammaproteobacteria</taxon>
        <taxon>Oceanospirillales</taxon>
        <taxon>Alcanivoracaceae</taxon>
        <taxon>Alloalcanivorax</taxon>
    </lineage>
</organism>
<evidence type="ECO:0000313" key="3">
    <source>
        <dbReference type="EMBL" id="MBF5054723.1"/>
    </source>
</evidence>
<comment type="caution">
    <text evidence="3">The sequence shown here is derived from an EMBL/GenBank/DDBJ whole genome shotgun (WGS) entry which is preliminary data.</text>
</comment>
<keyword evidence="3" id="KW-0548">Nucleotidyltransferase</keyword>
<keyword evidence="4" id="KW-1185">Reference proteome</keyword>
<feature type="domain" description="Reverse transcriptase" evidence="2">
    <location>
        <begin position="88"/>
        <end position="312"/>
    </location>
</feature>